<evidence type="ECO:0000313" key="2">
    <source>
        <dbReference type="Proteomes" id="UP000270025"/>
    </source>
</evidence>
<name>A0A3S4KZK3_9STRE</name>
<keyword evidence="2" id="KW-1185">Reference proteome</keyword>
<dbReference type="AlphaFoldDB" id="A0A3S4KZK3"/>
<accession>A0A3S4KZK3</accession>
<organism evidence="1 2">
    <name type="scientific">Streptococcus viridans</name>
    <dbReference type="NCBI Taxonomy" id="78535"/>
    <lineage>
        <taxon>Bacteria</taxon>
        <taxon>Bacillati</taxon>
        <taxon>Bacillota</taxon>
        <taxon>Bacilli</taxon>
        <taxon>Lactobacillales</taxon>
        <taxon>Streptococcaceae</taxon>
        <taxon>Streptococcus</taxon>
    </lineage>
</organism>
<sequence length="155" mass="17558">MRLTKKTVLIAIASLAVLGLCLWGGSLYLTRQNALKRFDENFVHYQAKSDDHQTFIAQDINRKEVYNLSYSPTKETVAITKTIKKGDIYSSDYLYGPTTVYDIKQTADRYTIITSGHPILVDFGTTSVKVTYNKDSFEIPYSELSFGESFPSEDN</sequence>
<gene>
    <name evidence="1" type="ORF">NCTC3166_00354</name>
</gene>
<dbReference type="RefSeq" id="WP_126403759.1">
    <property type="nucleotide sequence ID" value="NZ_LR134266.1"/>
</dbReference>
<proteinExistence type="predicted"/>
<evidence type="ECO:0000313" key="1">
    <source>
        <dbReference type="EMBL" id="VED66568.1"/>
    </source>
</evidence>
<protein>
    <submittedName>
        <fullName evidence="1">Uncharacterized protein</fullName>
    </submittedName>
</protein>
<dbReference type="KEGG" id="svf:NCTC3166_00354"/>
<reference evidence="1 2" key="1">
    <citation type="submission" date="2018-12" db="EMBL/GenBank/DDBJ databases">
        <authorList>
            <consortium name="Pathogen Informatics"/>
        </authorList>
    </citation>
    <scope>NUCLEOTIDE SEQUENCE [LARGE SCALE GENOMIC DNA]</scope>
    <source>
        <strain evidence="1 2">NCTC3166</strain>
    </source>
</reference>
<dbReference type="EMBL" id="LR134266">
    <property type="protein sequence ID" value="VED66568.1"/>
    <property type="molecule type" value="Genomic_DNA"/>
</dbReference>
<dbReference type="Proteomes" id="UP000270025">
    <property type="component" value="Chromosome"/>
</dbReference>